<evidence type="ECO:0000256" key="12">
    <source>
        <dbReference type="ARBA" id="ARBA00022842"/>
    </source>
</evidence>
<dbReference type="EC" id="2.7.8.15" evidence="5"/>
<dbReference type="AlphaFoldDB" id="A0A0W4ZNN5"/>
<comment type="caution">
    <text evidence="20">The sequence shown here is derived from an EMBL/GenBank/DDBJ whole genome shotgun (WGS) entry which is preliminary data.</text>
</comment>
<keyword evidence="8" id="KW-0808">Transferase</keyword>
<dbReference type="GO" id="GO:0043541">
    <property type="term" value="C:UDP-N-acetylglucosamine transferase complex"/>
    <property type="evidence" value="ECO:0007669"/>
    <property type="project" value="EnsemblFungi"/>
</dbReference>
<evidence type="ECO:0000313" key="20">
    <source>
        <dbReference type="EMBL" id="KTW29993.1"/>
    </source>
</evidence>
<feature type="transmembrane region" description="Helical" evidence="19">
    <location>
        <begin position="34"/>
        <end position="54"/>
    </location>
</feature>
<evidence type="ECO:0000256" key="14">
    <source>
        <dbReference type="ARBA" id="ARBA00023136"/>
    </source>
</evidence>
<keyword evidence="21" id="KW-1185">Reference proteome</keyword>
<evidence type="ECO:0000256" key="7">
    <source>
        <dbReference type="ARBA" id="ARBA00022676"/>
    </source>
</evidence>
<evidence type="ECO:0000256" key="19">
    <source>
        <dbReference type="SAM" id="Phobius"/>
    </source>
</evidence>
<feature type="transmembrane region" description="Helical" evidence="19">
    <location>
        <begin position="157"/>
        <end position="186"/>
    </location>
</feature>
<keyword evidence="9 19" id="KW-0812">Transmembrane</keyword>
<comment type="catalytic activity">
    <reaction evidence="18">
        <text>a di-trans,poly-cis-dolichyl phosphate + UDP-N-acetyl-alpha-D-glucosamine = an N-acetyl-alpha-D-glucosaminyl-diphospho-di-trans,poly-cis-dolichol + UMP</text>
        <dbReference type="Rhea" id="RHEA:13289"/>
        <dbReference type="Rhea" id="RHEA-COMP:19498"/>
        <dbReference type="Rhea" id="RHEA-COMP:19507"/>
        <dbReference type="ChEBI" id="CHEBI:57683"/>
        <dbReference type="ChEBI" id="CHEBI:57705"/>
        <dbReference type="ChEBI" id="CHEBI:57865"/>
        <dbReference type="ChEBI" id="CHEBI:58427"/>
        <dbReference type="EC" id="2.7.8.15"/>
    </reaction>
    <physiologicalReaction direction="left-to-right" evidence="18">
        <dbReference type="Rhea" id="RHEA:13290"/>
    </physiologicalReaction>
</comment>
<evidence type="ECO:0000256" key="17">
    <source>
        <dbReference type="ARBA" id="ARBA00044717"/>
    </source>
</evidence>
<dbReference type="UniPathway" id="UPA00378"/>
<comment type="similarity">
    <text evidence="4">Belongs to the glycosyltransferase 4 family.</text>
</comment>
<comment type="subcellular location">
    <subcellularLocation>
        <location evidence="2">Endoplasmic reticulum membrane</location>
        <topology evidence="2">Multi-pass membrane protein</topology>
    </subcellularLocation>
</comment>
<dbReference type="EMBL" id="LFWA01000008">
    <property type="protein sequence ID" value="KTW29993.1"/>
    <property type="molecule type" value="Genomic_DNA"/>
</dbReference>
<evidence type="ECO:0000256" key="1">
    <source>
        <dbReference type="ARBA" id="ARBA00001946"/>
    </source>
</evidence>
<dbReference type="GO" id="GO:0003975">
    <property type="term" value="F:UDP-N-acetylglucosamine-dolichyl-phosphate N-acetylglucosaminephosphotransferase activity"/>
    <property type="evidence" value="ECO:0007669"/>
    <property type="project" value="UniProtKB-EC"/>
</dbReference>
<dbReference type="GO" id="GO:0006488">
    <property type="term" value="P:dolichol-linked oligosaccharide biosynthetic process"/>
    <property type="evidence" value="ECO:0007669"/>
    <property type="project" value="EnsemblFungi"/>
</dbReference>
<dbReference type="STRING" id="1408657.A0A0W4ZNN5"/>
<feature type="transmembrane region" description="Helical" evidence="19">
    <location>
        <begin position="227"/>
        <end position="245"/>
    </location>
</feature>
<comment type="function">
    <text evidence="17">UDP-N-acetylglucosamine--dolichyl-phosphate N-acetylglucosaminephosphotransferase that operates in the biosynthetic pathway of dolichol-linked oligosaccharides, the glycan precursors employed in protein asparagine (N)-glycosylation. The assembly of dolichol-linked oligosaccharides begins on the cytosolic side of the endoplasmic reticulum membrane and finishes in its lumen. The sequential addition of sugars to dolichol pyrophosphate produces dolichol-linked oligosaccharides containing fourteen sugars, including two GlcNAcs, nine mannoses and three glucoses. Once assembled, the oligosaccharide is transferred from the lipid to nascent proteins by oligosaccharyltransferases. Catalyzes the initial step of dolichol-linked oligosaccharide biosynthesis, transfering GlcNAc-1-P from cytosolic UDP-GlcNAc onto the carrier lipid dolichyl phosphate (P-dolichol), yielding GlcNAc-P-P-dolichol embedded in the cytoplasmic leaflet of the endoplasmic reticulum membrane.</text>
</comment>
<accession>A0A0W4ZNN5</accession>
<evidence type="ECO:0000256" key="15">
    <source>
        <dbReference type="ARBA" id="ARBA00029567"/>
    </source>
</evidence>
<dbReference type="InterPro" id="IPR000715">
    <property type="entry name" value="Glycosyl_transferase_4"/>
</dbReference>
<dbReference type="GO" id="GO:0046872">
    <property type="term" value="F:metal ion binding"/>
    <property type="evidence" value="ECO:0007669"/>
    <property type="project" value="UniProtKB-KW"/>
</dbReference>
<name>A0A0W4ZNN5_PNEJ7</name>
<evidence type="ECO:0000256" key="8">
    <source>
        <dbReference type="ARBA" id="ARBA00022679"/>
    </source>
</evidence>
<keyword evidence="12" id="KW-0460">Magnesium</keyword>
<evidence type="ECO:0000256" key="3">
    <source>
        <dbReference type="ARBA" id="ARBA00004922"/>
    </source>
</evidence>
<keyword evidence="13 19" id="KW-1133">Transmembrane helix</keyword>
<dbReference type="VEuPathDB" id="FungiDB:T551_01937"/>
<keyword evidence="14 19" id="KW-0472">Membrane</keyword>
<dbReference type="GeneID" id="28940455"/>
<gene>
    <name evidence="20" type="ORF">T551_01937</name>
</gene>
<evidence type="ECO:0000256" key="13">
    <source>
        <dbReference type="ARBA" id="ARBA00022989"/>
    </source>
</evidence>
<evidence type="ECO:0000256" key="5">
    <source>
        <dbReference type="ARBA" id="ARBA00013225"/>
    </source>
</evidence>
<dbReference type="eggNOG" id="KOG2788">
    <property type="taxonomic scope" value="Eukaryota"/>
</dbReference>
<comment type="pathway">
    <text evidence="3">Protein modification; protein glycosylation.</text>
</comment>
<keyword evidence="7" id="KW-0328">Glycosyltransferase</keyword>
<feature type="transmembrane region" description="Helical" evidence="19">
    <location>
        <begin position="6"/>
        <end position="22"/>
    </location>
</feature>
<evidence type="ECO:0000256" key="4">
    <source>
        <dbReference type="ARBA" id="ARBA00009317"/>
    </source>
</evidence>
<proteinExistence type="inferred from homology"/>
<evidence type="ECO:0000256" key="2">
    <source>
        <dbReference type="ARBA" id="ARBA00004477"/>
    </source>
</evidence>
<evidence type="ECO:0000256" key="6">
    <source>
        <dbReference type="ARBA" id="ARBA00017659"/>
    </source>
</evidence>
<evidence type="ECO:0000256" key="18">
    <source>
        <dbReference type="ARBA" id="ARBA00045078"/>
    </source>
</evidence>
<feature type="transmembrane region" description="Helical" evidence="19">
    <location>
        <begin position="257"/>
        <end position="274"/>
    </location>
</feature>
<evidence type="ECO:0000256" key="11">
    <source>
        <dbReference type="ARBA" id="ARBA00022824"/>
    </source>
</evidence>
<sequence>MGWLLNSFLFTICVAVVDYMINKNEHPLVVSLEFSIVSGFITFKIIPVLSPFFIKAGFHGKDLNKPGNPLRAEAMGIVCSVIYIFSMFLFIPFSFYKYFISFGSGKDTYELLKDGEKYQLFPHNKLGEYLSAILSLQSMVLLGIADDLFDIRWRYKLFMPALSAIPILVVYYVDFNVTYVLVPVFLQSFLGGIIQIGWWYYLYMAALSIFCPNSINIIAGINGVEVGQSIIISLCIIINDLFYVFRLSSPAVDSHLFSLYFLLPFIGTSIALLYHNWFPASVFVGDTYCYFSGMIFAVVGIIGHFSKTILLFFIPQIFNFILSLPQLFGIVECPRHRMPKLNLSTGFLEPSTIMFLQKPSLLSRIILKILAKLHIVRLKIHPDTKEIQGTTNLTIINSLLVILGPKREDTLTIIIMVIQAIMGLLGLFIRHKMAKLIYLDDNY</sequence>
<protein>
    <recommendedName>
        <fullName evidence="6">UDP-N-acetylglucosamine--dolichyl-phosphate N-acetylglucosaminephosphotransferase</fullName>
        <ecNumber evidence="5">2.7.8.15</ecNumber>
    </recommendedName>
    <alternativeName>
        <fullName evidence="15">GlcNAc-1-P transferase</fullName>
    </alternativeName>
    <alternativeName>
        <fullName evidence="16">N-acetylglucosamine-1-phosphate transferase</fullName>
    </alternativeName>
</protein>
<dbReference type="PANTHER" id="PTHR10571">
    <property type="entry name" value="UDP-N-ACETYLGLUCOSAMINE--DOLICHYL-PHOSPHATE N-ACETYLGLUCOSAMINEPHOSPHOTRANSFERASE"/>
    <property type="match status" value="1"/>
</dbReference>
<dbReference type="CDD" id="cd06855">
    <property type="entry name" value="GT_GPT_euk"/>
    <property type="match status" value="1"/>
</dbReference>
<feature type="transmembrane region" description="Helical" evidence="19">
    <location>
        <begin position="74"/>
        <end position="96"/>
    </location>
</feature>
<reference evidence="21" key="1">
    <citation type="journal article" date="2016" name="Nat. Commun.">
        <title>Genome analysis of three Pneumocystis species reveals adaptation mechanisms to life exclusively in mammalian hosts.</title>
        <authorList>
            <person name="Ma L."/>
            <person name="Chen Z."/>
            <person name="Huang D.W."/>
            <person name="Kutty G."/>
            <person name="Ishihara M."/>
            <person name="Wang H."/>
            <person name="Abouelleil A."/>
            <person name="Bishop L."/>
            <person name="Davey E."/>
            <person name="Deng R."/>
            <person name="Deng X."/>
            <person name="Fan L."/>
            <person name="Fantoni G."/>
            <person name="Fitzgerald M."/>
            <person name="Gogineni E."/>
            <person name="Goldberg J.M."/>
            <person name="Handley G."/>
            <person name="Hu X."/>
            <person name="Huber C."/>
            <person name="Jiao X."/>
            <person name="Jones K."/>
            <person name="Levin J.Z."/>
            <person name="Liu Y."/>
            <person name="Macdonald P."/>
            <person name="Melnikov A."/>
            <person name="Raley C."/>
            <person name="Sassi M."/>
            <person name="Sherman B.T."/>
            <person name="Song X."/>
            <person name="Sykes S."/>
            <person name="Tran B."/>
            <person name="Walsh L."/>
            <person name="Xia Y."/>
            <person name="Yang J."/>
            <person name="Young S."/>
            <person name="Zeng Q."/>
            <person name="Zheng X."/>
            <person name="Stephens R."/>
            <person name="Nusbaum C."/>
            <person name="Birren B.W."/>
            <person name="Azadi P."/>
            <person name="Lempicki R.A."/>
            <person name="Cuomo C.A."/>
            <person name="Kovacs J.A."/>
        </authorList>
    </citation>
    <scope>NUCLEOTIDE SEQUENCE [LARGE SCALE GENOMIC DNA]</scope>
    <source>
        <strain evidence="21">RU7</strain>
    </source>
</reference>
<dbReference type="Pfam" id="PF00953">
    <property type="entry name" value="Glycos_transf_4"/>
    <property type="match status" value="1"/>
</dbReference>
<evidence type="ECO:0000256" key="16">
    <source>
        <dbReference type="ARBA" id="ARBA00033238"/>
    </source>
</evidence>
<keyword evidence="10" id="KW-0479">Metal-binding</keyword>
<feature type="transmembrane region" description="Helical" evidence="19">
    <location>
        <begin position="410"/>
        <end position="429"/>
    </location>
</feature>
<comment type="cofactor">
    <cofactor evidence="1">
        <name>Mg(2+)</name>
        <dbReference type="ChEBI" id="CHEBI:18420"/>
    </cofactor>
</comment>
<evidence type="ECO:0000256" key="10">
    <source>
        <dbReference type="ARBA" id="ARBA00022723"/>
    </source>
</evidence>
<feature type="transmembrane region" description="Helical" evidence="19">
    <location>
        <begin position="280"/>
        <end position="302"/>
    </location>
</feature>
<dbReference type="RefSeq" id="XP_018229554.1">
    <property type="nucleotide sequence ID" value="XM_018374200.1"/>
</dbReference>
<feature type="transmembrane region" description="Helical" evidence="19">
    <location>
        <begin position="309"/>
        <end position="331"/>
    </location>
</feature>
<evidence type="ECO:0000313" key="21">
    <source>
        <dbReference type="Proteomes" id="UP000053447"/>
    </source>
</evidence>
<keyword evidence="11" id="KW-0256">Endoplasmic reticulum</keyword>
<dbReference type="Proteomes" id="UP000053447">
    <property type="component" value="Unassembled WGS sequence"/>
</dbReference>
<evidence type="ECO:0000256" key="9">
    <source>
        <dbReference type="ARBA" id="ARBA00022692"/>
    </source>
</evidence>
<dbReference type="GO" id="GO:0009060">
    <property type="term" value="P:aerobic respiration"/>
    <property type="evidence" value="ECO:0007669"/>
    <property type="project" value="EnsemblFungi"/>
</dbReference>
<organism evidence="20 21">
    <name type="scientific">Pneumocystis jirovecii (strain RU7)</name>
    <name type="common">Human pneumocystis pneumonia agent</name>
    <dbReference type="NCBI Taxonomy" id="1408657"/>
    <lineage>
        <taxon>Eukaryota</taxon>
        <taxon>Fungi</taxon>
        <taxon>Dikarya</taxon>
        <taxon>Ascomycota</taxon>
        <taxon>Taphrinomycotina</taxon>
        <taxon>Pneumocystomycetes</taxon>
        <taxon>Pneumocystaceae</taxon>
        <taxon>Pneumocystis</taxon>
    </lineage>
</organism>
<dbReference type="PANTHER" id="PTHR10571:SF0">
    <property type="entry name" value="UDP-N-ACETYLGLUCOSAMINE--DOLICHYL-PHOSPHATE N-ACETYLGLUCOSAMINEPHOSPHOTRANSFERASE"/>
    <property type="match status" value="1"/>
</dbReference>
<dbReference type="GO" id="GO:0016757">
    <property type="term" value="F:glycosyltransferase activity"/>
    <property type="evidence" value="ECO:0007669"/>
    <property type="project" value="UniProtKB-KW"/>
</dbReference>
<dbReference type="OrthoDB" id="10262326at2759"/>
<dbReference type="InterPro" id="IPR033895">
    <property type="entry name" value="GPT"/>
</dbReference>